<feature type="domain" description="Pirin N-terminal" evidence="4">
    <location>
        <begin position="30"/>
        <end position="135"/>
    </location>
</feature>
<reference evidence="6 7" key="1">
    <citation type="submission" date="2021-02" db="EMBL/GenBank/DDBJ databases">
        <title>De Novo genome assembly of isolated myxobacteria.</title>
        <authorList>
            <person name="Stevens D.C."/>
        </authorList>
    </citation>
    <scope>NUCLEOTIDE SEQUENCE [LARGE SCALE GENOMIC DNA]</scope>
    <source>
        <strain evidence="6 7">SCHIC003</strain>
    </source>
</reference>
<evidence type="ECO:0000256" key="1">
    <source>
        <dbReference type="ARBA" id="ARBA00008416"/>
    </source>
</evidence>
<dbReference type="CDD" id="cd02909">
    <property type="entry name" value="cupin_pirin_N"/>
    <property type="match status" value="1"/>
</dbReference>
<dbReference type="PANTHER" id="PTHR13903:SF8">
    <property type="entry name" value="PIRIN"/>
    <property type="match status" value="1"/>
</dbReference>
<accession>A0ABX7N936</accession>
<protein>
    <submittedName>
        <fullName evidence="6">Pirin family protein</fullName>
    </submittedName>
</protein>
<feature type="domain" description="Pirin C-terminal" evidence="5">
    <location>
        <begin position="188"/>
        <end position="289"/>
    </location>
</feature>
<evidence type="ECO:0000259" key="4">
    <source>
        <dbReference type="Pfam" id="PF02678"/>
    </source>
</evidence>
<keyword evidence="7" id="KW-1185">Reference proteome</keyword>
<dbReference type="PIRSF" id="PIRSF006232">
    <property type="entry name" value="Pirin"/>
    <property type="match status" value="1"/>
</dbReference>
<dbReference type="InterPro" id="IPR003829">
    <property type="entry name" value="Pirin_N_dom"/>
</dbReference>
<evidence type="ECO:0000256" key="3">
    <source>
        <dbReference type="SAM" id="MobiDB-lite"/>
    </source>
</evidence>
<evidence type="ECO:0000256" key="2">
    <source>
        <dbReference type="RuleBase" id="RU003457"/>
    </source>
</evidence>
<dbReference type="CDD" id="cd02247">
    <property type="entry name" value="cupin_pirin_C"/>
    <property type="match status" value="1"/>
</dbReference>
<feature type="region of interest" description="Disordered" evidence="3">
    <location>
        <begin position="283"/>
        <end position="311"/>
    </location>
</feature>
<dbReference type="SUPFAM" id="SSF51182">
    <property type="entry name" value="RmlC-like cupins"/>
    <property type="match status" value="1"/>
</dbReference>
<evidence type="ECO:0000313" key="7">
    <source>
        <dbReference type="Proteomes" id="UP000663090"/>
    </source>
</evidence>
<gene>
    <name evidence="6" type="ORF">JY572_04170</name>
</gene>
<sequence length="311" mass="33978">MPEEPFIDGDPGSALETVIVPRTRDLGDGFEVRRALPSSRRRMVGPFIFMDQMGPAILQSGKGLDVRPHPHIGLATVTYLFEGEILHRDTLGKVQAIQPGAVNWMVAGRGIAHSERTPPEVRAHGGRLFGIQFWVTLPGRHEEDAPSFVHTPAEALPVIQDPGLEVRLIAGEMYGARSPVQTQSALFYADVKLDAGTRIQVPVEHEERGLFVAEGEVEVGGQGYGPGQLLVLRPGAQVVAKGGGTARSRLLLFGGEPMDGPRHIWWNFVSSSKERIEQAKEDWKAGRMGQVPGETEFIPLPEAEPNVPRYP</sequence>
<evidence type="ECO:0000259" key="5">
    <source>
        <dbReference type="Pfam" id="PF05726"/>
    </source>
</evidence>
<dbReference type="Pfam" id="PF05726">
    <property type="entry name" value="Pirin_C"/>
    <property type="match status" value="1"/>
</dbReference>
<proteinExistence type="inferred from homology"/>
<dbReference type="RefSeq" id="WP_206717006.1">
    <property type="nucleotide sequence ID" value="NZ_CP071091.1"/>
</dbReference>
<dbReference type="InterPro" id="IPR014710">
    <property type="entry name" value="RmlC-like_jellyroll"/>
</dbReference>
<comment type="similarity">
    <text evidence="1 2">Belongs to the pirin family.</text>
</comment>
<organism evidence="6 7">
    <name type="scientific">Myxococcus landrumensis</name>
    <dbReference type="NCBI Taxonomy" id="2813577"/>
    <lineage>
        <taxon>Bacteria</taxon>
        <taxon>Pseudomonadati</taxon>
        <taxon>Myxococcota</taxon>
        <taxon>Myxococcia</taxon>
        <taxon>Myxococcales</taxon>
        <taxon>Cystobacterineae</taxon>
        <taxon>Myxococcaceae</taxon>
        <taxon>Myxococcus</taxon>
    </lineage>
</organism>
<dbReference type="Pfam" id="PF02678">
    <property type="entry name" value="Pirin"/>
    <property type="match status" value="1"/>
</dbReference>
<name>A0ABX7N936_9BACT</name>
<dbReference type="Gene3D" id="2.60.120.10">
    <property type="entry name" value="Jelly Rolls"/>
    <property type="match status" value="2"/>
</dbReference>
<dbReference type="EMBL" id="CP071091">
    <property type="protein sequence ID" value="QSQ15290.1"/>
    <property type="molecule type" value="Genomic_DNA"/>
</dbReference>
<dbReference type="InterPro" id="IPR012093">
    <property type="entry name" value="Pirin"/>
</dbReference>
<dbReference type="InterPro" id="IPR011051">
    <property type="entry name" value="RmlC_Cupin_sf"/>
</dbReference>
<evidence type="ECO:0000313" key="6">
    <source>
        <dbReference type="EMBL" id="QSQ15290.1"/>
    </source>
</evidence>
<dbReference type="Proteomes" id="UP000663090">
    <property type="component" value="Chromosome"/>
</dbReference>
<dbReference type="InterPro" id="IPR008778">
    <property type="entry name" value="Pirin_C_dom"/>
</dbReference>
<dbReference type="PANTHER" id="PTHR13903">
    <property type="entry name" value="PIRIN-RELATED"/>
    <property type="match status" value="1"/>
</dbReference>